<dbReference type="Pfam" id="PF00080">
    <property type="entry name" value="Sod_Cu"/>
    <property type="match status" value="1"/>
</dbReference>
<feature type="domain" description="Superoxide dismutase copper/zinc binding" evidence="1">
    <location>
        <begin position="46"/>
        <end position="176"/>
    </location>
</feature>
<dbReference type="SUPFAM" id="SSF49329">
    <property type="entry name" value="Cu,Zn superoxide dismutase-like"/>
    <property type="match status" value="1"/>
</dbReference>
<accession>A0A6C0I0A9</accession>
<dbReference type="GO" id="GO:0006801">
    <property type="term" value="P:superoxide metabolic process"/>
    <property type="evidence" value="ECO:0007669"/>
    <property type="project" value="InterPro"/>
</dbReference>
<dbReference type="AlphaFoldDB" id="A0A6C0I0A9"/>
<name>A0A6C0I0A9_9ZZZZ</name>
<dbReference type="EMBL" id="MN740065">
    <property type="protein sequence ID" value="QHT86212.1"/>
    <property type="molecule type" value="Genomic_DNA"/>
</dbReference>
<dbReference type="InterPro" id="IPR024134">
    <property type="entry name" value="SOD_Cu/Zn_/chaperone"/>
</dbReference>
<dbReference type="CDD" id="cd00305">
    <property type="entry name" value="Cu-Zn_Superoxide_Dismutase"/>
    <property type="match status" value="1"/>
</dbReference>
<dbReference type="GO" id="GO:0005507">
    <property type="term" value="F:copper ion binding"/>
    <property type="evidence" value="ECO:0007669"/>
    <property type="project" value="InterPro"/>
</dbReference>
<reference evidence="2" key="1">
    <citation type="journal article" date="2020" name="Nature">
        <title>Giant virus diversity and host interactions through global metagenomics.</title>
        <authorList>
            <person name="Schulz F."/>
            <person name="Roux S."/>
            <person name="Paez-Espino D."/>
            <person name="Jungbluth S."/>
            <person name="Walsh D.A."/>
            <person name="Denef V.J."/>
            <person name="McMahon K.D."/>
            <person name="Konstantinidis K.T."/>
            <person name="Eloe-Fadrosh E.A."/>
            <person name="Kyrpides N.C."/>
            <person name="Woyke T."/>
        </authorList>
    </citation>
    <scope>NUCLEOTIDE SEQUENCE</scope>
    <source>
        <strain evidence="2">GVMAG-M-3300023184-186</strain>
    </source>
</reference>
<organism evidence="2">
    <name type="scientific">viral metagenome</name>
    <dbReference type="NCBI Taxonomy" id="1070528"/>
    <lineage>
        <taxon>unclassified sequences</taxon>
        <taxon>metagenomes</taxon>
        <taxon>organismal metagenomes</taxon>
    </lineage>
</organism>
<dbReference type="InterPro" id="IPR018152">
    <property type="entry name" value="SOD_Cu/Zn_BS"/>
</dbReference>
<dbReference type="PROSITE" id="PS00332">
    <property type="entry name" value="SOD_CU_ZN_2"/>
    <property type="match status" value="1"/>
</dbReference>
<proteinExistence type="predicted"/>
<evidence type="ECO:0000313" key="2">
    <source>
        <dbReference type="EMBL" id="QHT86212.1"/>
    </source>
</evidence>
<dbReference type="InterPro" id="IPR036423">
    <property type="entry name" value="SOD-like_Cu/Zn_dom_sf"/>
</dbReference>
<dbReference type="Gene3D" id="2.60.40.200">
    <property type="entry name" value="Superoxide dismutase, copper/zinc binding domain"/>
    <property type="match status" value="1"/>
</dbReference>
<dbReference type="InterPro" id="IPR001424">
    <property type="entry name" value="SOD_Cu_Zn_dom"/>
</dbReference>
<evidence type="ECO:0000259" key="1">
    <source>
        <dbReference type="Pfam" id="PF00080"/>
    </source>
</evidence>
<dbReference type="PRINTS" id="PR00068">
    <property type="entry name" value="CUZNDISMTASE"/>
</dbReference>
<sequence length="181" mass="19130">MGNTQTAIGGGKATKQYSAIAVFFGDIKGNVIFSNVEDVVGGNKGNKRNNIKIDIALSGFESNTIHGFHIHRCGDMSKMCDSMCDHFNPYNKTHGGGHNTSSIRHVGDLGNITADGGGNVNITIYDNYISLKNGNIANIIGRGLVIHADEDDCGLGGDKESLITGNSGKRIACAVIGIKEY</sequence>
<dbReference type="PANTHER" id="PTHR10003">
    <property type="entry name" value="SUPEROXIDE DISMUTASE CU-ZN -RELATED"/>
    <property type="match status" value="1"/>
</dbReference>
<protein>
    <recommendedName>
        <fullName evidence="1">Superoxide dismutase copper/zinc binding domain-containing protein</fullName>
    </recommendedName>
</protein>
<dbReference type="PROSITE" id="PS00087">
    <property type="entry name" value="SOD_CU_ZN_1"/>
    <property type="match status" value="1"/>
</dbReference>